<accession>A0A930VFN6</accession>
<dbReference type="SUPFAM" id="SSF142906">
    <property type="entry name" value="YjbR-like"/>
    <property type="match status" value="1"/>
</dbReference>
<dbReference type="Pfam" id="PF04237">
    <property type="entry name" value="YjbR"/>
    <property type="match status" value="1"/>
</dbReference>
<dbReference type="Proteomes" id="UP000640489">
    <property type="component" value="Unassembled WGS sequence"/>
</dbReference>
<organism evidence="1 2">
    <name type="scientific">Nocardioides islandensis</name>
    <dbReference type="NCBI Taxonomy" id="433663"/>
    <lineage>
        <taxon>Bacteria</taxon>
        <taxon>Bacillati</taxon>
        <taxon>Actinomycetota</taxon>
        <taxon>Actinomycetes</taxon>
        <taxon>Propionibacteriales</taxon>
        <taxon>Nocardioidaceae</taxon>
        <taxon>Nocardioides</taxon>
    </lineage>
</organism>
<dbReference type="InterPro" id="IPR058532">
    <property type="entry name" value="YjbR/MT2646/Rv2570-like"/>
</dbReference>
<keyword evidence="1" id="KW-0238">DNA-binding</keyword>
<reference evidence="1" key="1">
    <citation type="submission" date="2020-11" db="EMBL/GenBank/DDBJ databases">
        <title>Nocardioides sp. nov., isolated from Soil of Cynanchum wilfordii Hemsley rhizosphere.</title>
        <authorList>
            <person name="Lee J.-S."/>
            <person name="Suh M.K."/>
            <person name="Kim J.-S."/>
        </authorList>
    </citation>
    <scope>NUCLEOTIDE SEQUENCE</scope>
    <source>
        <strain evidence="1">KCTC 19275</strain>
    </source>
</reference>
<keyword evidence="2" id="KW-1185">Reference proteome</keyword>
<gene>
    <name evidence="1" type="ORF">ISU07_16560</name>
</gene>
<proteinExistence type="predicted"/>
<comment type="caution">
    <text evidence="1">The sequence shown here is derived from an EMBL/GenBank/DDBJ whole genome shotgun (WGS) entry which is preliminary data.</text>
</comment>
<dbReference type="AlphaFoldDB" id="A0A930VFN6"/>
<dbReference type="Gene3D" id="3.90.1150.30">
    <property type="match status" value="1"/>
</dbReference>
<evidence type="ECO:0000313" key="1">
    <source>
        <dbReference type="EMBL" id="MBF4764746.1"/>
    </source>
</evidence>
<dbReference type="InterPro" id="IPR038056">
    <property type="entry name" value="YjbR-like_sf"/>
</dbReference>
<dbReference type="InterPro" id="IPR007351">
    <property type="entry name" value="YjbR"/>
</dbReference>
<dbReference type="EMBL" id="JADKPN010000011">
    <property type="protein sequence ID" value="MBF4764746.1"/>
    <property type="molecule type" value="Genomic_DNA"/>
</dbReference>
<dbReference type="PANTHER" id="PTHR35145">
    <property type="entry name" value="CYTOPLASMIC PROTEIN-RELATED"/>
    <property type="match status" value="1"/>
</dbReference>
<dbReference type="GO" id="GO:0003677">
    <property type="term" value="F:DNA binding"/>
    <property type="evidence" value="ECO:0007669"/>
    <property type="project" value="UniProtKB-KW"/>
</dbReference>
<protein>
    <submittedName>
        <fullName evidence="1">MmcQ/YjbR family DNA-binding protein</fullName>
    </submittedName>
</protein>
<dbReference type="PANTHER" id="PTHR35145:SF1">
    <property type="entry name" value="CYTOPLASMIC PROTEIN"/>
    <property type="match status" value="1"/>
</dbReference>
<evidence type="ECO:0000313" key="2">
    <source>
        <dbReference type="Proteomes" id="UP000640489"/>
    </source>
</evidence>
<sequence length="131" mass="14203">MVGGRGRQGPVDVARMQAHCLGKPGAWPDNPWEHDHPVVKVGPGERGKIFAFLGGDSVGVKSGRSREVADEWLLRYPQDATVMAYIGRSGWNTLALGGAIPDDELLEAVDDSYRLVVEGLPKKLRPDGWDG</sequence>
<name>A0A930VFN6_9ACTN</name>